<dbReference type="Proteomes" id="UP000005396">
    <property type="component" value="Unassembled WGS sequence"/>
</dbReference>
<keyword evidence="1" id="KW-1133">Transmembrane helix</keyword>
<accession>A8RIQ2</accession>
<evidence type="ECO:0000313" key="3">
    <source>
        <dbReference type="Proteomes" id="UP000005396"/>
    </source>
</evidence>
<protein>
    <submittedName>
        <fullName evidence="2">Uncharacterized protein</fullName>
    </submittedName>
</protein>
<dbReference type="HOGENOM" id="CLU_3267907_0_0_9"/>
<evidence type="ECO:0000313" key="2">
    <source>
        <dbReference type="EMBL" id="EDP18821.1"/>
    </source>
</evidence>
<feature type="transmembrane region" description="Helical" evidence="1">
    <location>
        <begin position="23"/>
        <end position="40"/>
    </location>
</feature>
<keyword evidence="1" id="KW-0812">Transmembrane</keyword>
<comment type="caution">
    <text evidence="2">The sequence shown here is derived from an EMBL/GenBank/DDBJ whole genome shotgun (WGS) entry which is preliminary data.</text>
</comment>
<dbReference type="AlphaFoldDB" id="A8RIQ2"/>
<gene>
    <name evidence="2" type="ORF">CLOBOL_00755</name>
</gene>
<dbReference type="EMBL" id="ABCC02000010">
    <property type="protein sequence ID" value="EDP18821.1"/>
    <property type="molecule type" value="Genomic_DNA"/>
</dbReference>
<reference evidence="2 3" key="2">
    <citation type="submission" date="2007-09" db="EMBL/GenBank/DDBJ databases">
        <title>Draft genome sequence of Clostridium bolteae (ATCC BAA-613).</title>
        <authorList>
            <person name="Sudarsanam P."/>
            <person name="Ley R."/>
            <person name="Guruge J."/>
            <person name="Turnbaugh P.J."/>
            <person name="Mahowald M."/>
            <person name="Liep D."/>
            <person name="Gordon J."/>
        </authorList>
    </citation>
    <scope>NUCLEOTIDE SEQUENCE [LARGE SCALE GENOMIC DNA]</scope>
    <source>
        <strain evidence="3">ATCC BAA-613 / DSM 15670 / CCUG 46953 / JCM 12243 / WAL 16351</strain>
    </source>
</reference>
<keyword evidence="1" id="KW-0472">Membrane</keyword>
<sequence length="41" mass="4973">MCKEYNLNKLHEKIRSQFPKRKCLRIFLSSAFVVLLYILTK</sequence>
<organism evidence="2 3">
    <name type="scientific">Enterocloster bolteae (strain ATCC BAA-613 / DSM 15670 / CCUG 46953 / JCM 12243 / WAL 16351)</name>
    <name type="common">Clostridium bolteae</name>
    <dbReference type="NCBI Taxonomy" id="411902"/>
    <lineage>
        <taxon>Bacteria</taxon>
        <taxon>Bacillati</taxon>
        <taxon>Bacillota</taxon>
        <taxon>Clostridia</taxon>
        <taxon>Lachnospirales</taxon>
        <taxon>Lachnospiraceae</taxon>
        <taxon>Enterocloster</taxon>
    </lineage>
</organism>
<reference evidence="2 3" key="1">
    <citation type="submission" date="2007-08" db="EMBL/GenBank/DDBJ databases">
        <authorList>
            <person name="Fulton L."/>
            <person name="Clifton S."/>
            <person name="Fulton B."/>
            <person name="Xu J."/>
            <person name="Minx P."/>
            <person name="Pepin K.H."/>
            <person name="Johnson M."/>
            <person name="Thiruvilangam P."/>
            <person name="Bhonagiri V."/>
            <person name="Nash W.E."/>
            <person name="Mardis E.R."/>
            <person name="Wilson R.K."/>
        </authorList>
    </citation>
    <scope>NUCLEOTIDE SEQUENCE [LARGE SCALE GENOMIC DNA]</scope>
    <source>
        <strain evidence="3">ATCC BAA-613 / DSM 15670 / CCUG 46953 / JCM 12243 / WAL 16351</strain>
    </source>
</reference>
<proteinExistence type="predicted"/>
<name>A8RIQ2_ENTBW</name>
<dbReference type="PaxDb" id="411902-CLOBOL_00755"/>
<evidence type="ECO:0000256" key="1">
    <source>
        <dbReference type="SAM" id="Phobius"/>
    </source>
</evidence>